<comment type="caution">
    <text evidence="9">The sequence shown here is derived from an EMBL/GenBank/DDBJ whole genome shotgun (WGS) entry which is preliminary data.</text>
</comment>
<gene>
    <name evidence="9" type="ORF">GH811_02195</name>
</gene>
<evidence type="ECO:0000313" key="9">
    <source>
        <dbReference type="EMBL" id="MBC3898428.1"/>
    </source>
</evidence>
<keyword evidence="3" id="KW-0813">Transport</keyword>
<evidence type="ECO:0000256" key="8">
    <source>
        <dbReference type="SAM" id="Phobius"/>
    </source>
</evidence>
<dbReference type="InterPro" id="IPR011606">
    <property type="entry name" value="Brnchd-chn_aa_trnsp_permease"/>
</dbReference>
<evidence type="ECO:0000256" key="6">
    <source>
        <dbReference type="ARBA" id="ARBA00022989"/>
    </source>
</evidence>
<feature type="transmembrane region" description="Helical" evidence="8">
    <location>
        <begin position="204"/>
        <end position="223"/>
    </location>
</feature>
<keyword evidence="10" id="KW-1185">Reference proteome</keyword>
<comment type="subcellular location">
    <subcellularLocation>
        <location evidence="1">Cell membrane</location>
        <topology evidence="1">Multi-pass membrane protein</topology>
    </subcellularLocation>
</comment>
<dbReference type="EMBL" id="WJBE01000001">
    <property type="protein sequence ID" value="MBC3898428.1"/>
    <property type="molecule type" value="Genomic_DNA"/>
</dbReference>
<evidence type="ECO:0000256" key="1">
    <source>
        <dbReference type="ARBA" id="ARBA00004651"/>
    </source>
</evidence>
<evidence type="ECO:0000256" key="3">
    <source>
        <dbReference type="ARBA" id="ARBA00022448"/>
    </source>
</evidence>
<feature type="transmembrane region" description="Helical" evidence="8">
    <location>
        <begin position="129"/>
        <end position="149"/>
    </location>
</feature>
<keyword evidence="7 8" id="KW-0472">Membrane</keyword>
<proteinExistence type="inferred from homology"/>
<feature type="transmembrane region" description="Helical" evidence="8">
    <location>
        <begin position="12"/>
        <end position="29"/>
    </location>
</feature>
<protein>
    <submittedName>
        <fullName evidence="9">Branched-chain amino acid transporter AzlC</fullName>
    </submittedName>
</protein>
<organism evidence="9 10">
    <name type="scientific">Acetobacterium malicum</name>
    <dbReference type="NCBI Taxonomy" id="52692"/>
    <lineage>
        <taxon>Bacteria</taxon>
        <taxon>Bacillati</taxon>
        <taxon>Bacillota</taxon>
        <taxon>Clostridia</taxon>
        <taxon>Eubacteriales</taxon>
        <taxon>Eubacteriaceae</taxon>
        <taxon>Acetobacterium</taxon>
    </lineage>
</organism>
<keyword evidence="4" id="KW-1003">Cell membrane</keyword>
<dbReference type="Proteomes" id="UP000622405">
    <property type="component" value="Unassembled WGS sequence"/>
</dbReference>
<evidence type="ECO:0000256" key="5">
    <source>
        <dbReference type="ARBA" id="ARBA00022692"/>
    </source>
</evidence>
<evidence type="ECO:0000256" key="4">
    <source>
        <dbReference type="ARBA" id="ARBA00022475"/>
    </source>
</evidence>
<dbReference type="Pfam" id="PF03591">
    <property type="entry name" value="AzlC"/>
    <property type="match status" value="1"/>
</dbReference>
<evidence type="ECO:0000256" key="7">
    <source>
        <dbReference type="ARBA" id="ARBA00023136"/>
    </source>
</evidence>
<accession>A0ABR6YTC7</accession>
<dbReference type="PANTHER" id="PTHR34979:SF1">
    <property type="entry name" value="INNER MEMBRANE PROTEIN YGAZ"/>
    <property type="match status" value="1"/>
</dbReference>
<name>A0ABR6YTC7_9FIRM</name>
<evidence type="ECO:0000256" key="2">
    <source>
        <dbReference type="ARBA" id="ARBA00010735"/>
    </source>
</evidence>
<keyword evidence="5 8" id="KW-0812">Transmembrane</keyword>
<dbReference type="PANTHER" id="PTHR34979">
    <property type="entry name" value="INNER MEMBRANE PROTEIN YGAZ"/>
    <property type="match status" value="1"/>
</dbReference>
<sequence length="250" mass="28079">MMKSFVFAFKQAIPVFFPYLFIGIAFGVLMNEAGYSAGWSFLSGIFIYAGSMQIVMVSLLTAGASLGTIALMTFFVNARHIFYGIAFIEQFRKMGRKYPYMIVTLTDEVYSIFCSIDYPNDVDARKTDFYITLILHLVWILSCLAGALFGQLIPYDLAGIEFSATAFFITVCMNQWQSMDSHLPAITGLISALAFYFILGPSQFILPALAVSVLVLIVMKSRWPDDQQKKRGMELEAGLTEQAEEISYEY</sequence>
<reference evidence="9 10" key="1">
    <citation type="journal article" date="2020" name="mSystems">
        <title>Defining Genomic and Predicted Metabolic Features of the Acetobacterium Genus.</title>
        <authorList>
            <person name="Ross D.E."/>
            <person name="Marshall C.W."/>
            <person name="Gulliver D."/>
            <person name="May H.D."/>
            <person name="Norman R.S."/>
        </authorList>
    </citation>
    <scope>NUCLEOTIDE SEQUENCE [LARGE SCALE GENOMIC DNA]</scope>
    <source>
        <strain evidence="9 10">DSM 4132</strain>
    </source>
</reference>
<evidence type="ECO:0000313" key="10">
    <source>
        <dbReference type="Proteomes" id="UP000622405"/>
    </source>
</evidence>
<comment type="similarity">
    <text evidence="2">Belongs to the AzlC family.</text>
</comment>
<keyword evidence="6 8" id="KW-1133">Transmembrane helix</keyword>